<comment type="caution">
    <text evidence="4">The sequence shown here is derived from an EMBL/GenBank/DDBJ whole genome shotgun (WGS) entry which is preliminary data.</text>
</comment>
<dbReference type="Pfam" id="PF14392">
    <property type="entry name" value="zf-CCHC_4"/>
    <property type="match status" value="1"/>
</dbReference>
<accession>A0A9Q0G5I8</accession>
<dbReference type="PANTHER" id="PTHR31286:SF178">
    <property type="entry name" value="DUF4283 DOMAIN-CONTAINING PROTEIN"/>
    <property type="match status" value="1"/>
</dbReference>
<sequence>MALEPPPLDPFTLPSSYHPPFSLNLHEGRDAGRLRSKHVLLARLIAERRISSYVLKSICSKSWEFNNCLDVKEICHNTYLLSFEDEDDRSRILLQSPWTMSGNHVVIKEWPCNWALHEIDFSTFEFWVQVHGLTPSQFSKENGHRIGNMLGSCCLVDTFENNRLTYGNVMHLHVFIDVTIPIQPGFMSNHKNGDPSWIPFIYEKMADFSYNCGRLDHRERSCKLPLLPPCRPFTPGRYGLLMNAETGYVRWFFYKHDWESPRTAAVRDPPPTPPALSADKVPEQYFPAATDPIVPRDSLNDDPTVHKQLVESWFDNLTSQCPPGDVEMTHALPSSDNLDHGGDWHQDPPSDGLVDIHTMSFSSP</sequence>
<evidence type="ECO:0000259" key="3">
    <source>
        <dbReference type="Pfam" id="PF14392"/>
    </source>
</evidence>
<dbReference type="AlphaFoldDB" id="A0A9Q0G5I8"/>
<keyword evidence="5" id="KW-1185">Reference proteome</keyword>
<dbReference type="InterPro" id="IPR025558">
    <property type="entry name" value="DUF4283"/>
</dbReference>
<dbReference type="OrthoDB" id="1750606at2759"/>
<feature type="compositionally biased region" description="Basic and acidic residues" evidence="1">
    <location>
        <begin position="337"/>
        <end position="348"/>
    </location>
</feature>
<dbReference type="InterPro" id="IPR040256">
    <property type="entry name" value="At4g02000-like"/>
</dbReference>
<proteinExistence type="predicted"/>
<dbReference type="EMBL" id="JAKUCV010002086">
    <property type="protein sequence ID" value="KAJ4843978.1"/>
    <property type="molecule type" value="Genomic_DNA"/>
</dbReference>
<dbReference type="Proteomes" id="UP001141552">
    <property type="component" value="Unassembled WGS sequence"/>
</dbReference>
<evidence type="ECO:0000313" key="4">
    <source>
        <dbReference type="EMBL" id="KAJ4843978.1"/>
    </source>
</evidence>
<dbReference type="Pfam" id="PF14111">
    <property type="entry name" value="DUF4283"/>
    <property type="match status" value="1"/>
</dbReference>
<dbReference type="PANTHER" id="PTHR31286">
    <property type="entry name" value="GLYCINE-RICH CELL WALL STRUCTURAL PROTEIN 1.8-LIKE"/>
    <property type="match status" value="1"/>
</dbReference>
<evidence type="ECO:0000313" key="5">
    <source>
        <dbReference type="Proteomes" id="UP001141552"/>
    </source>
</evidence>
<feature type="domain" description="DUF4283" evidence="2">
    <location>
        <begin position="37"/>
        <end position="111"/>
    </location>
</feature>
<reference evidence="4" key="1">
    <citation type="submission" date="2022-02" db="EMBL/GenBank/DDBJ databases">
        <authorList>
            <person name="Henning P.M."/>
            <person name="McCubbin A.G."/>
            <person name="Shore J.S."/>
        </authorList>
    </citation>
    <scope>NUCLEOTIDE SEQUENCE</scope>
    <source>
        <strain evidence="4">F60SS</strain>
        <tissue evidence="4">Leaves</tissue>
    </source>
</reference>
<feature type="domain" description="Zinc knuckle CX2CX4HX4C" evidence="3">
    <location>
        <begin position="190"/>
        <end position="223"/>
    </location>
</feature>
<gene>
    <name evidence="4" type="ORF">Tsubulata_002389</name>
</gene>
<feature type="region of interest" description="Disordered" evidence="1">
    <location>
        <begin position="326"/>
        <end position="364"/>
    </location>
</feature>
<reference evidence="4" key="2">
    <citation type="journal article" date="2023" name="Plants (Basel)">
        <title>Annotation of the Turnera subulata (Passifloraceae) Draft Genome Reveals the S-Locus Evolved after the Divergence of Turneroideae from Passifloroideae in a Stepwise Manner.</title>
        <authorList>
            <person name="Henning P.M."/>
            <person name="Roalson E.H."/>
            <person name="Mir W."/>
            <person name="McCubbin A.G."/>
            <person name="Shore J.S."/>
        </authorList>
    </citation>
    <scope>NUCLEOTIDE SEQUENCE</scope>
    <source>
        <strain evidence="4">F60SS</strain>
    </source>
</reference>
<dbReference type="InterPro" id="IPR025836">
    <property type="entry name" value="Zn_knuckle_CX2CX4HX4C"/>
</dbReference>
<name>A0A9Q0G5I8_9ROSI</name>
<evidence type="ECO:0008006" key="6">
    <source>
        <dbReference type="Google" id="ProtNLM"/>
    </source>
</evidence>
<protein>
    <recommendedName>
        <fullName evidence="6">DUF4283 domain-containing protein</fullName>
    </recommendedName>
</protein>
<evidence type="ECO:0000256" key="1">
    <source>
        <dbReference type="SAM" id="MobiDB-lite"/>
    </source>
</evidence>
<organism evidence="4 5">
    <name type="scientific">Turnera subulata</name>
    <dbReference type="NCBI Taxonomy" id="218843"/>
    <lineage>
        <taxon>Eukaryota</taxon>
        <taxon>Viridiplantae</taxon>
        <taxon>Streptophyta</taxon>
        <taxon>Embryophyta</taxon>
        <taxon>Tracheophyta</taxon>
        <taxon>Spermatophyta</taxon>
        <taxon>Magnoliopsida</taxon>
        <taxon>eudicotyledons</taxon>
        <taxon>Gunneridae</taxon>
        <taxon>Pentapetalae</taxon>
        <taxon>rosids</taxon>
        <taxon>fabids</taxon>
        <taxon>Malpighiales</taxon>
        <taxon>Passifloraceae</taxon>
        <taxon>Turnera</taxon>
    </lineage>
</organism>
<evidence type="ECO:0000259" key="2">
    <source>
        <dbReference type="Pfam" id="PF14111"/>
    </source>
</evidence>